<accession>A0A1H8FN95</accession>
<dbReference type="Proteomes" id="UP000182719">
    <property type="component" value="Unassembled WGS sequence"/>
</dbReference>
<gene>
    <name evidence="1" type="ORF">SAMN05444354_13820</name>
</gene>
<sequence length="180" mass="19730">MPTPAPPLAQIEVSGKALMALLSAMKIVQDKAVKLLAGHGIAPVERDAWYPLGAVLASMRTILVQIGPNTMKAVGRHVPDHVPFPFPVDSIEAALRAIDAAYKASHRGTGDIGGYAYTSQGNRTGRLVCDNPYPCQMDEGVIETMTERFRPKDSFFVHLIHEPQQCRERGGPHCAYIIRW</sequence>
<name>A0A1H8FN95_STIAU</name>
<organism evidence="1 2">
    <name type="scientific">Stigmatella aurantiaca</name>
    <dbReference type="NCBI Taxonomy" id="41"/>
    <lineage>
        <taxon>Bacteria</taxon>
        <taxon>Pseudomonadati</taxon>
        <taxon>Myxococcota</taxon>
        <taxon>Myxococcia</taxon>
        <taxon>Myxococcales</taxon>
        <taxon>Cystobacterineae</taxon>
        <taxon>Archangiaceae</taxon>
        <taxon>Stigmatella</taxon>
    </lineage>
</organism>
<evidence type="ECO:0008006" key="3">
    <source>
        <dbReference type="Google" id="ProtNLM"/>
    </source>
</evidence>
<reference evidence="2" key="1">
    <citation type="submission" date="2016-10" db="EMBL/GenBank/DDBJ databases">
        <authorList>
            <person name="Varghese N."/>
            <person name="Submissions S."/>
        </authorList>
    </citation>
    <scope>NUCLEOTIDE SEQUENCE [LARGE SCALE GENOMIC DNA]</scope>
    <source>
        <strain evidence="2">DSM 17044</strain>
    </source>
</reference>
<dbReference type="EMBL" id="FOAP01000038">
    <property type="protein sequence ID" value="SEN33281.1"/>
    <property type="molecule type" value="Genomic_DNA"/>
</dbReference>
<evidence type="ECO:0000313" key="1">
    <source>
        <dbReference type="EMBL" id="SEN33281.1"/>
    </source>
</evidence>
<keyword evidence="2" id="KW-1185">Reference proteome</keyword>
<protein>
    <recommendedName>
        <fullName evidence="3">L-2-amino-thiazoline-4-carboxylic acid hydrolase</fullName>
    </recommendedName>
</protein>
<dbReference type="AlphaFoldDB" id="A0A1H8FN95"/>
<proteinExistence type="predicted"/>
<dbReference type="OrthoDB" id="5380756at2"/>
<dbReference type="RefSeq" id="WP_075011438.1">
    <property type="nucleotide sequence ID" value="NZ_FOAP01000038.1"/>
</dbReference>
<evidence type="ECO:0000313" key="2">
    <source>
        <dbReference type="Proteomes" id="UP000182719"/>
    </source>
</evidence>